<evidence type="ECO:0000256" key="2">
    <source>
        <dbReference type="ARBA" id="ARBA00022737"/>
    </source>
</evidence>
<keyword evidence="1" id="KW-0853">WD repeat</keyword>
<evidence type="ECO:0000313" key="4">
    <source>
        <dbReference type="Proteomes" id="UP000824469"/>
    </source>
</evidence>
<dbReference type="InterPro" id="IPR042627">
    <property type="entry name" value="FBXW2"/>
</dbReference>
<dbReference type="SUPFAM" id="SSF50978">
    <property type="entry name" value="WD40 repeat-like"/>
    <property type="match status" value="1"/>
</dbReference>
<keyword evidence="2" id="KW-0677">Repeat</keyword>
<dbReference type="InterPro" id="IPR036322">
    <property type="entry name" value="WD40_repeat_dom_sf"/>
</dbReference>
<sequence>HSVIERSSLWSDAYYMQRHDLHNCVKEGSLPETPPKDWVRQLVIERHKSALAHGSVQVCCWKGHSTGVNRCRMRMGSILTGVGDQMARIWSSKNFKCLEEYSSPNKSPLVDIDFDESKIVGLVGGDICIWKRHGNRHLLRGNIQRAYCM</sequence>
<dbReference type="Gene3D" id="2.130.10.10">
    <property type="entry name" value="YVTN repeat-like/Quinoprotein amine dehydrogenase"/>
    <property type="match status" value="1"/>
</dbReference>
<reference evidence="3 4" key="1">
    <citation type="journal article" date="2021" name="Nat. Plants">
        <title>The Taxus genome provides insights into paclitaxel biosynthesis.</title>
        <authorList>
            <person name="Xiong X."/>
            <person name="Gou J."/>
            <person name="Liao Q."/>
            <person name="Li Y."/>
            <person name="Zhou Q."/>
            <person name="Bi G."/>
            <person name="Li C."/>
            <person name="Du R."/>
            <person name="Wang X."/>
            <person name="Sun T."/>
            <person name="Guo L."/>
            <person name="Liang H."/>
            <person name="Lu P."/>
            <person name="Wu Y."/>
            <person name="Zhang Z."/>
            <person name="Ro D.K."/>
            <person name="Shang Y."/>
            <person name="Huang S."/>
            <person name="Yan J."/>
        </authorList>
    </citation>
    <scope>NUCLEOTIDE SEQUENCE [LARGE SCALE GENOMIC DNA]</scope>
    <source>
        <strain evidence="3">Ta-2019</strain>
    </source>
</reference>
<dbReference type="PANTHER" id="PTHR44436:SF1">
    <property type="entry name" value="F-BOX_WD REPEAT-CONTAINING PROTEIN 2"/>
    <property type="match status" value="1"/>
</dbReference>
<name>A0AA38G645_TAXCH</name>
<feature type="non-terminal residue" evidence="3">
    <location>
        <position position="149"/>
    </location>
</feature>
<protein>
    <submittedName>
        <fullName evidence="3">Uncharacterized protein</fullName>
    </submittedName>
</protein>
<dbReference type="PANTHER" id="PTHR44436">
    <property type="entry name" value="F-BOX/WD REPEAT-CONTAINING PROTEIN 2"/>
    <property type="match status" value="1"/>
</dbReference>
<dbReference type="InterPro" id="IPR015943">
    <property type="entry name" value="WD40/YVTN_repeat-like_dom_sf"/>
</dbReference>
<evidence type="ECO:0000256" key="1">
    <source>
        <dbReference type="ARBA" id="ARBA00022574"/>
    </source>
</evidence>
<dbReference type="AlphaFoldDB" id="A0AA38G645"/>
<evidence type="ECO:0000313" key="3">
    <source>
        <dbReference type="EMBL" id="KAH9316095.1"/>
    </source>
</evidence>
<dbReference type="EMBL" id="JAHRHJ020000005">
    <property type="protein sequence ID" value="KAH9316095.1"/>
    <property type="molecule type" value="Genomic_DNA"/>
</dbReference>
<feature type="non-terminal residue" evidence="3">
    <location>
        <position position="1"/>
    </location>
</feature>
<accession>A0AA38G645</accession>
<gene>
    <name evidence="3" type="ORF">KI387_024722</name>
</gene>
<keyword evidence="4" id="KW-1185">Reference proteome</keyword>
<organism evidence="3 4">
    <name type="scientific">Taxus chinensis</name>
    <name type="common">Chinese yew</name>
    <name type="synonym">Taxus wallichiana var. chinensis</name>
    <dbReference type="NCBI Taxonomy" id="29808"/>
    <lineage>
        <taxon>Eukaryota</taxon>
        <taxon>Viridiplantae</taxon>
        <taxon>Streptophyta</taxon>
        <taxon>Embryophyta</taxon>
        <taxon>Tracheophyta</taxon>
        <taxon>Spermatophyta</taxon>
        <taxon>Pinopsida</taxon>
        <taxon>Pinidae</taxon>
        <taxon>Conifers II</taxon>
        <taxon>Cupressales</taxon>
        <taxon>Taxaceae</taxon>
        <taxon>Taxus</taxon>
    </lineage>
</organism>
<comment type="caution">
    <text evidence="3">The sequence shown here is derived from an EMBL/GenBank/DDBJ whole genome shotgun (WGS) entry which is preliminary data.</text>
</comment>
<proteinExistence type="predicted"/>
<dbReference type="Proteomes" id="UP000824469">
    <property type="component" value="Unassembled WGS sequence"/>
</dbReference>